<name>A0A2T6BID6_9RHOB</name>
<dbReference type="Proteomes" id="UP000243978">
    <property type="component" value="Unassembled WGS sequence"/>
</dbReference>
<dbReference type="OrthoDB" id="9796526at2"/>
<dbReference type="EMBL" id="QBKS01000001">
    <property type="protein sequence ID" value="PTX55819.1"/>
    <property type="molecule type" value="Genomic_DNA"/>
</dbReference>
<comment type="caution">
    <text evidence="1">The sequence shown here is derived from an EMBL/GenBank/DDBJ whole genome shotgun (WGS) entry which is preliminary data.</text>
</comment>
<evidence type="ECO:0000313" key="1">
    <source>
        <dbReference type="EMBL" id="PTX55819.1"/>
    </source>
</evidence>
<proteinExistence type="predicted"/>
<evidence type="ECO:0000313" key="2">
    <source>
        <dbReference type="Proteomes" id="UP000243978"/>
    </source>
</evidence>
<keyword evidence="2" id="KW-1185">Reference proteome</keyword>
<dbReference type="SUPFAM" id="SSF53850">
    <property type="entry name" value="Periplasmic binding protein-like II"/>
    <property type="match status" value="1"/>
</dbReference>
<accession>A0A2T6BID6</accession>
<reference evidence="1 2" key="1">
    <citation type="submission" date="2018-04" db="EMBL/GenBank/DDBJ databases">
        <title>Genomic Encyclopedia of Archaeal and Bacterial Type Strains, Phase II (KMG-II): from individual species to whole genera.</title>
        <authorList>
            <person name="Goeker M."/>
        </authorList>
    </citation>
    <scope>NUCLEOTIDE SEQUENCE [LARGE SCALE GENOMIC DNA]</scope>
    <source>
        <strain evidence="1 2">DSM 100977</strain>
    </source>
</reference>
<sequence>MTRYVISGPPVILDNLLLAHMKVLLELCPNLCLVLDEHINDGRMRGPFIQLNLRRPSNPALISSRIGRLTYSAYAPRGVTDPAGWIGNSATVRQSVSNSFAEKTFCGPPTLMVGSMPFKITAMKTMGLAAILPDITGTLDRDLVRLDALSEGISAPIWLSYKADALERPETEHVLDWIKSCVLEANWLNVPTACPHFETALSGSRAVRYMAGHDEQYPHP</sequence>
<gene>
    <name evidence="1" type="ORF">C8N43_0465</name>
</gene>
<dbReference type="AlphaFoldDB" id="A0A2T6BID6"/>
<organism evidence="1 2">
    <name type="scientific">Litoreibacter ponti</name>
    <dbReference type="NCBI Taxonomy" id="1510457"/>
    <lineage>
        <taxon>Bacteria</taxon>
        <taxon>Pseudomonadati</taxon>
        <taxon>Pseudomonadota</taxon>
        <taxon>Alphaproteobacteria</taxon>
        <taxon>Rhodobacterales</taxon>
        <taxon>Roseobacteraceae</taxon>
        <taxon>Litoreibacter</taxon>
    </lineage>
</organism>
<dbReference type="RefSeq" id="WP_107844072.1">
    <property type="nucleotide sequence ID" value="NZ_QBKS01000001.1"/>
</dbReference>
<protein>
    <submittedName>
        <fullName evidence="1">Uncharacterized protein</fullName>
    </submittedName>
</protein>